<evidence type="ECO:0000256" key="1">
    <source>
        <dbReference type="SAM" id="MobiDB-lite"/>
    </source>
</evidence>
<proteinExistence type="predicted"/>
<dbReference type="EMBL" id="RWJN01000726">
    <property type="protein sequence ID" value="TCD59832.1"/>
    <property type="molecule type" value="Genomic_DNA"/>
</dbReference>
<dbReference type="STRING" id="92696.A0A4R0QZS1"/>
<dbReference type="Pfam" id="PF05699">
    <property type="entry name" value="Dimer_Tnp_hAT"/>
    <property type="match status" value="1"/>
</dbReference>
<feature type="domain" description="HAT C-terminal dimerisation" evidence="2">
    <location>
        <begin position="74"/>
        <end position="123"/>
    </location>
</feature>
<dbReference type="GO" id="GO:0046983">
    <property type="term" value="F:protein dimerization activity"/>
    <property type="evidence" value="ECO:0007669"/>
    <property type="project" value="InterPro"/>
</dbReference>
<dbReference type="InterPro" id="IPR012337">
    <property type="entry name" value="RNaseH-like_sf"/>
</dbReference>
<protein>
    <recommendedName>
        <fullName evidence="2">HAT C-terminal dimerisation domain-containing protein</fullName>
    </recommendedName>
</protein>
<dbReference type="Proteomes" id="UP000292702">
    <property type="component" value="Unassembled WGS sequence"/>
</dbReference>
<sequence length="218" mass="24931">MSAYGARCHSLARHRICRERWEQEQDRLDKRKVDEELRMYENSKYHGYTDGATGIANPLAPHPLLNPDHIVNPATDLCAFWQGHAHSYPALYLIALDVLPSQASAVPCERVFSSSKETDALRRGLLSPPLMEKLQMLKYLYRSQRSMQDGLDFSRMPQLADLEPSVTRETINDYLSSGRAQELDELIEQSENPDSQDSLSEPDFSSHYNPESDDFSWP</sequence>
<gene>
    <name evidence="3" type="ORF">EIP91_011346</name>
</gene>
<dbReference type="InterPro" id="IPR008906">
    <property type="entry name" value="HATC_C_dom"/>
</dbReference>
<evidence type="ECO:0000313" key="4">
    <source>
        <dbReference type="Proteomes" id="UP000292702"/>
    </source>
</evidence>
<name>A0A4R0QZS1_9APHY</name>
<dbReference type="SUPFAM" id="SSF53098">
    <property type="entry name" value="Ribonuclease H-like"/>
    <property type="match status" value="1"/>
</dbReference>
<evidence type="ECO:0000259" key="2">
    <source>
        <dbReference type="Pfam" id="PF05699"/>
    </source>
</evidence>
<comment type="caution">
    <text evidence="3">The sequence shown here is derived from an EMBL/GenBank/DDBJ whole genome shotgun (WGS) entry which is preliminary data.</text>
</comment>
<keyword evidence="4" id="KW-1185">Reference proteome</keyword>
<feature type="region of interest" description="Disordered" evidence="1">
    <location>
        <begin position="184"/>
        <end position="218"/>
    </location>
</feature>
<accession>A0A4R0QZS1</accession>
<evidence type="ECO:0000313" key="3">
    <source>
        <dbReference type="EMBL" id="TCD59832.1"/>
    </source>
</evidence>
<dbReference type="AlphaFoldDB" id="A0A4R0QZS1"/>
<feature type="compositionally biased region" description="Polar residues" evidence="1">
    <location>
        <begin position="189"/>
        <end position="199"/>
    </location>
</feature>
<reference evidence="3 4" key="1">
    <citation type="submission" date="2018-11" db="EMBL/GenBank/DDBJ databases">
        <title>Genome assembly of Steccherinum ochraceum LE-BIN_3174, the white-rot fungus of the Steccherinaceae family (The Residual Polyporoid clade, Polyporales, Basidiomycota).</title>
        <authorList>
            <person name="Fedorova T.V."/>
            <person name="Glazunova O.A."/>
            <person name="Landesman E.O."/>
            <person name="Moiseenko K.V."/>
            <person name="Psurtseva N.V."/>
            <person name="Savinova O.S."/>
            <person name="Shakhova N.V."/>
            <person name="Tyazhelova T.V."/>
            <person name="Vasina D.V."/>
        </authorList>
    </citation>
    <scope>NUCLEOTIDE SEQUENCE [LARGE SCALE GENOMIC DNA]</scope>
    <source>
        <strain evidence="3 4">LE-BIN_3174</strain>
    </source>
</reference>
<organism evidence="3 4">
    <name type="scientific">Steccherinum ochraceum</name>
    <dbReference type="NCBI Taxonomy" id="92696"/>
    <lineage>
        <taxon>Eukaryota</taxon>
        <taxon>Fungi</taxon>
        <taxon>Dikarya</taxon>
        <taxon>Basidiomycota</taxon>
        <taxon>Agaricomycotina</taxon>
        <taxon>Agaricomycetes</taxon>
        <taxon>Polyporales</taxon>
        <taxon>Steccherinaceae</taxon>
        <taxon>Steccherinum</taxon>
    </lineage>
</organism>
<dbReference type="OrthoDB" id="3241084at2759"/>